<sequence length="369" mass="40294">MKTYQATASSNLGLPADSYIYSFATTAIQEDTRTDVFKPLKPSDRLAGISSDDSIRVFDPSTLKILPDGLFTNAHKGITSIKRFAPNGQESNILMTSGRDGVVRGWDLRSKSKVLELQTPKGEPLSMLDCNAGLNAIVAGKELEADGPGDVSIFGWDIRNPGTIKLHYAESHTDTITELRFIQHDQSISLLLSASTDGLINIFDTAITEEEDAVFQIINHRSALHHAGRYDNGFYALGTDETFSLYPFQNPDFDAEEPKPIHLGDVREKLGCEYVWLNLIPFGTDTISTLSSVEGENKIESAVQLKGAHGEELVRDLFIAEGASVVFTCGEDGMVRQWKNAGDEDVEMSGTKRRRDGGSGGKGKRSKGS</sequence>
<name>A0A9P4NLQ5_9PEZI</name>
<dbReference type="InterPro" id="IPR036322">
    <property type="entry name" value="WD40_repeat_dom_sf"/>
</dbReference>
<dbReference type="OrthoDB" id="25131at2759"/>
<evidence type="ECO:0000256" key="2">
    <source>
        <dbReference type="ARBA" id="ARBA00022737"/>
    </source>
</evidence>
<dbReference type="EMBL" id="MU007060">
    <property type="protein sequence ID" value="KAF2427403.1"/>
    <property type="molecule type" value="Genomic_DNA"/>
</dbReference>
<dbReference type="InterPro" id="IPR001680">
    <property type="entry name" value="WD40_rpt"/>
</dbReference>
<dbReference type="AlphaFoldDB" id="A0A9P4NLQ5"/>
<evidence type="ECO:0000313" key="5">
    <source>
        <dbReference type="EMBL" id="KAF2427403.1"/>
    </source>
</evidence>
<dbReference type="InterPro" id="IPR015943">
    <property type="entry name" value="WD40/YVTN_repeat-like_dom_sf"/>
</dbReference>
<dbReference type="PANTHER" id="PTHR22889">
    <property type="entry name" value="WD REPEAT-CONTAINING PROTEIN 89"/>
    <property type="match status" value="1"/>
</dbReference>
<evidence type="ECO:0000256" key="4">
    <source>
        <dbReference type="SAM" id="MobiDB-lite"/>
    </source>
</evidence>
<organism evidence="5 6">
    <name type="scientific">Tothia fuscella</name>
    <dbReference type="NCBI Taxonomy" id="1048955"/>
    <lineage>
        <taxon>Eukaryota</taxon>
        <taxon>Fungi</taxon>
        <taxon>Dikarya</taxon>
        <taxon>Ascomycota</taxon>
        <taxon>Pezizomycotina</taxon>
        <taxon>Dothideomycetes</taxon>
        <taxon>Pleosporomycetidae</taxon>
        <taxon>Venturiales</taxon>
        <taxon>Cylindrosympodiaceae</taxon>
        <taxon>Tothia</taxon>
    </lineage>
</organism>
<keyword evidence="6" id="KW-1185">Reference proteome</keyword>
<evidence type="ECO:0000256" key="3">
    <source>
        <dbReference type="PROSITE-ProRule" id="PRU00221"/>
    </source>
</evidence>
<keyword evidence="2" id="KW-0677">Repeat</keyword>
<dbReference type="SUPFAM" id="SSF50978">
    <property type="entry name" value="WD40 repeat-like"/>
    <property type="match status" value="1"/>
</dbReference>
<dbReference type="PROSITE" id="PS00678">
    <property type="entry name" value="WD_REPEATS_1"/>
    <property type="match status" value="1"/>
</dbReference>
<keyword evidence="1 3" id="KW-0853">WD repeat</keyword>
<dbReference type="PANTHER" id="PTHR22889:SF0">
    <property type="entry name" value="WD REPEAT-CONTAINING PROTEIN 89"/>
    <property type="match status" value="1"/>
</dbReference>
<proteinExistence type="predicted"/>
<dbReference type="InterPro" id="IPR039328">
    <property type="entry name" value="WDR89"/>
</dbReference>
<dbReference type="InterPro" id="IPR019775">
    <property type="entry name" value="WD40_repeat_CS"/>
</dbReference>
<dbReference type="PROSITE" id="PS50082">
    <property type="entry name" value="WD_REPEATS_2"/>
    <property type="match status" value="1"/>
</dbReference>
<comment type="caution">
    <text evidence="5">The sequence shown here is derived from an EMBL/GenBank/DDBJ whole genome shotgun (WGS) entry which is preliminary data.</text>
</comment>
<dbReference type="Pfam" id="PF00400">
    <property type="entry name" value="WD40"/>
    <property type="match status" value="1"/>
</dbReference>
<gene>
    <name evidence="5" type="ORF">EJ08DRAFT_593065</name>
</gene>
<dbReference type="Proteomes" id="UP000800235">
    <property type="component" value="Unassembled WGS sequence"/>
</dbReference>
<accession>A0A9P4NLQ5</accession>
<dbReference type="Gene3D" id="2.130.10.10">
    <property type="entry name" value="YVTN repeat-like/Quinoprotein amine dehydrogenase"/>
    <property type="match status" value="2"/>
</dbReference>
<dbReference type="SMART" id="SM00320">
    <property type="entry name" value="WD40"/>
    <property type="match status" value="3"/>
</dbReference>
<protein>
    <submittedName>
        <fullName evidence="5">WD40 repeat-like protein</fullName>
    </submittedName>
</protein>
<evidence type="ECO:0000313" key="6">
    <source>
        <dbReference type="Proteomes" id="UP000800235"/>
    </source>
</evidence>
<feature type="repeat" description="WD" evidence="3">
    <location>
        <begin position="72"/>
        <end position="116"/>
    </location>
</feature>
<evidence type="ECO:0000256" key="1">
    <source>
        <dbReference type="ARBA" id="ARBA00022574"/>
    </source>
</evidence>
<feature type="region of interest" description="Disordered" evidence="4">
    <location>
        <begin position="339"/>
        <end position="369"/>
    </location>
</feature>
<reference evidence="5" key="1">
    <citation type="journal article" date="2020" name="Stud. Mycol.">
        <title>101 Dothideomycetes genomes: a test case for predicting lifestyles and emergence of pathogens.</title>
        <authorList>
            <person name="Haridas S."/>
            <person name="Albert R."/>
            <person name="Binder M."/>
            <person name="Bloem J."/>
            <person name="Labutti K."/>
            <person name="Salamov A."/>
            <person name="Andreopoulos B."/>
            <person name="Baker S."/>
            <person name="Barry K."/>
            <person name="Bills G."/>
            <person name="Bluhm B."/>
            <person name="Cannon C."/>
            <person name="Castanera R."/>
            <person name="Culley D."/>
            <person name="Daum C."/>
            <person name="Ezra D."/>
            <person name="Gonzalez J."/>
            <person name="Henrissat B."/>
            <person name="Kuo A."/>
            <person name="Liang C."/>
            <person name="Lipzen A."/>
            <person name="Lutzoni F."/>
            <person name="Magnuson J."/>
            <person name="Mondo S."/>
            <person name="Nolan M."/>
            <person name="Ohm R."/>
            <person name="Pangilinan J."/>
            <person name="Park H.-J."/>
            <person name="Ramirez L."/>
            <person name="Alfaro M."/>
            <person name="Sun H."/>
            <person name="Tritt A."/>
            <person name="Yoshinaga Y."/>
            <person name="Zwiers L.-H."/>
            <person name="Turgeon B."/>
            <person name="Goodwin S."/>
            <person name="Spatafora J."/>
            <person name="Crous P."/>
            <person name="Grigoriev I."/>
        </authorList>
    </citation>
    <scope>NUCLEOTIDE SEQUENCE</scope>
    <source>
        <strain evidence="5">CBS 130266</strain>
    </source>
</reference>